<accession>A0A9P0EB02</accession>
<evidence type="ECO:0000256" key="2">
    <source>
        <dbReference type="SAM" id="MobiDB-lite"/>
    </source>
</evidence>
<feature type="region of interest" description="Disordered" evidence="2">
    <location>
        <begin position="730"/>
        <end position="785"/>
    </location>
</feature>
<dbReference type="InterPro" id="IPR033551">
    <property type="entry name" value="DRC7/lobo"/>
</dbReference>
<dbReference type="GO" id="GO:0048870">
    <property type="term" value="P:cell motility"/>
    <property type="evidence" value="ECO:0007669"/>
    <property type="project" value="TreeGrafter"/>
</dbReference>
<evidence type="ECO:0000313" key="4">
    <source>
        <dbReference type="Proteomes" id="UP001152798"/>
    </source>
</evidence>
<dbReference type="EMBL" id="OV725079">
    <property type="protein sequence ID" value="CAH1395452.1"/>
    <property type="molecule type" value="Genomic_DNA"/>
</dbReference>
<organism evidence="3 4">
    <name type="scientific">Nezara viridula</name>
    <name type="common">Southern green stink bug</name>
    <name type="synonym">Cimex viridulus</name>
    <dbReference type="NCBI Taxonomy" id="85310"/>
    <lineage>
        <taxon>Eukaryota</taxon>
        <taxon>Metazoa</taxon>
        <taxon>Ecdysozoa</taxon>
        <taxon>Arthropoda</taxon>
        <taxon>Hexapoda</taxon>
        <taxon>Insecta</taxon>
        <taxon>Pterygota</taxon>
        <taxon>Neoptera</taxon>
        <taxon>Paraneoptera</taxon>
        <taxon>Hemiptera</taxon>
        <taxon>Heteroptera</taxon>
        <taxon>Panheteroptera</taxon>
        <taxon>Pentatomomorpha</taxon>
        <taxon>Pentatomoidea</taxon>
        <taxon>Pentatomidae</taxon>
        <taxon>Pentatominae</taxon>
        <taxon>Nezara</taxon>
    </lineage>
</organism>
<feature type="region of interest" description="Disordered" evidence="2">
    <location>
        <begin position="2427"/>
        <end position="2447"/>
    </location>
</feature>
<dbReference type="GO" id="GO:0031514">
    <property type="term" value="C:motile cilium"/>
    <property type="evidence" value="ECO:0007669"/>
    <property type="project" value="TreeGrafter"/>
</dbReference>
<sequence>MPEPQATFDQNFHWYEYLENFFNVEPFSIVKEINKTQKRRRAGKRISRGRRKKLRNLKEKLRQYVHKWGSESMKNFRNYITYLLETVFGKFGDREKFEVLTKEHEGYYKQRSFFIVYDMLKKYLKSINTNELYSGVIDKNLLKVMAGISDYVPAVNYSSSDDTRSDTSYTSMTFSRMSKISCVRKRSSTAISRRERVVADEEPDERTLEAAKVLSAAIEIHKNYIQSIGDKKPRDVKIGGEKLDKFKRIMKKKVFALAKGSKKRTIQQNKKGYMESTDDMAYNFMKKIQEIKAKRRSLKKANKEACYNILYRYSGRRKKIRHESPQKMPSENGDKIEEEDEEKRIERINRWEESRQRNLTVRKIEMTEGDRVLANIKKQEDTKKKEFLLKCREGFEELFILPSLPFSEEPVKPSQRVSSIKSNDWLIHKPSERVYYERESAPAKTAELSEENLLELCKSLSNISGDVSVTNNLISEESDKEISTVSETESIYTDEYYLDDISECFREIEDGAFVPSSTELAKSSDESELDKDDLIENEHICIDYKIDGLTDQTTFFKEIKKVKSEKIRSYIKEDELSITSELMQELCETSGSETSDTTYYFKPPKEKIPEEKPEITAQLINFRGMNHRKLQLYLMEKQCKASNVSSVSECNVWNKAIFKIKQREKCYYKKMGISESYERLKTDIKHLINKMSMAKHSRPVVLDSSVKEEFLVELGEKMFENVNIDEKKKFPLVDSGPDPKPEKELVKIPKSRSSDQVSSFCQSGSCLKNSDSSEYSERDSEDAMNQTENMIKQLNLREPYKKEIEAFKQYQEGIYKDVPYVQTNFLPNNVEIKRPASAPSDNRKQNHPPTKKGLLGITQYSNVDEIVSCIFSKYTKDSAEQEEDMDKGHTKTTTGTGTHLLTNSKNKLGIPYSPSTQELDLLLNKLHPDLQKDGIKPITGAIFNSESQEKPKCTSKKCKKDSAKKNIDQIIDVESLLSRDAKSIENDYYSVIKRKQVVTDNDFAENQKMEFRVKMSTVRYTTLNSEKVWLKHHHPDCLYFFRSLLHRRIPKSLINLKLRTTIPFLKPDNELFELPHYALLHTLLPSITYNSDERIEHRILWDRPENFRIHYNELSDKDYVSDVPQLAFSSNSVGVVSTVDSYLSAEEEESKYKINQFDPLQTTDLNWLHWNPPEYNNCLSNKNMKRVMQDLGAAPDIYDKLEILLKNKKLGYAPMKELLSNNQEKLFHYVCSQFLNKFSIKYPKRFLRLLFFAYNQHGIQKHICTFIKPTRLKLPSLADWQGCARFITNRFHHIPLTDNNYPPLQLNGPDKTLYTQTGNLYELAILLESMLLGAGYDAYIVSGMVTQVRAHGFMEEYSPNQNDIKAPEIEFKRENSEQLITIETFFKGSERDRLSERLEKQFKEEQKLLEEIYIEKSAQKGGWKDRVHDKYQQYIGKMATPQGIDLIEKLKQEIKERQMRRKSTKELEKLLKKLQAERIKFLQEMRTDVVLQEDAGTLEEECKKYLYPPDVEIKSTYVQKMKLRRLKEKIEEKLLKEQAGEERRKKENEERYFKHRYAKYLATVRLAPTIKTGREYEEEKLRFFEDMREYIGEKIDVFDQVIEEERESILYEDLHFIKDDVYKLYFGEKTKKERARKIKKSEKEKSKDIIIEGEVSDKKLTEIKERRETVHISEHGMTTENVPFLKETEREDEEGISEEMSEEEIFEFQPASELELPKKKKVNKRAVRKLRAKLEKTFPTFQGELQSIPTKEPEPIEKVIAINPVIYCWILIKKNDFDIKQDSFLDINTGLLYSTMDKQCLRIDCVWNDKNYYIPYYQRKHKKNTRMFDFKDENLWWHLLCGEPKKYQQLRRSMRDIVDPMIQKHLEVPRTWVGHMKFPKKRFDKFFKDEKMRVFRYKRVRIDLYEYGVTYDGIRKRVIEFYNMQQTRVKCIRETFENRNDFLVYRTKFYRNGKNINIDNDAVKISEVFEPGRADNLKCFRVYQYPDGRRLIDMFFYSEFRIDFLKMYSISPTRLKMQFLKGRTDQMVKLKMSYYENTFLEEQYHRESRFNRIVITYHQKPIYLHYLKLAGYFQDPPIRLDIDLKVGLSYYFFKDEGEKELKFAMWELHYNIVEETFISPNIHPNRVYFFGSSEERKSTLEREVMLERERSDKIKYLNLARITEKECHDIIKQRVDDEKNILIDVSRKSKWAPGVAEKLKIEQLYLIAERVERRLNILREKNILNYFEDLAEGRKLDFIIMQLLKSIAGEEFNLKVAQLINQLLKKYKKAQKKGCPSAKVFATVAEKFCNFIDAYKVYYHKHSQEAEEYYKRYNEVEDDGSENLIRKYIYGEDFTDNISNLKNVLGLFSPKSMALWFDKWFKKEINKYGTEDVGEMIKSIDEILLLREPKIKPINTSFWKALGEFENTVESKQEAILTSDKSSASAASDSIAKNTETKKQEMETTDTDTDDLCETLLASYIDKRYDKPEKERILQEDIGIYDEQETSSRSRNNVFSIEEKEEANLENVFTQQIKKLVKRYGIVNIKEGLINVGMEKYLYNLQKDIGNVDCVLFGEESNKKEFDEFKKELLKRRKMRKMKKKQDVDKLHELELSHSAGSTTSFHDNIEKALSDYPWNLEPKNLHKDLKVMVETLETELMNCNLKHYSVPQPILASKLEKPESSTEQILPGWAITKKQSKQKKKIIPLIKKSMEGKMEANQQKLLKNIVFKLILKDQKDISPEELEKVFKKFSEGKDAWGPGWNNYGDRLKQLLTETYQQKVLESALEDYKFQENYLGLQDLARARERFTKYEYTDVPFEECEISPSESFSEKTKLVASDPFMDLIDTKKRGGYLPSLEDMITRKNKLKEYERKRLESLSHKKDLDKKKEKKLIDCEKEKQIQMFPEIEDTFRDKSWFNEVYLEQRDK</sequence>
<evidence type="ECO:0000313" key="3">
    <source>
        <dbReference type="EMBL" id="CAH1395452.1"/>
    </source>
</evidence>
<dbReference type="Proteomes" id="UP001152798">
    <property type="component" value="Chromosome 3"/>
</dbReference>
<dbReference type="PANTHER" id="PTHR35249">
    <property type="entry name" value="DYNEIN REGULATORY COMPLEX SUBUNIT 7"/>
    <property type="match status" value="1"/>
</dbReference>
<reference evidence="3" key="1">
    <citation type="submission" date="2022-01" db="EMBL/GenBank/DDBJ databases">
        <authorList>
            <person name="King R."/>
        </authorList>
    </citation>
    <scope>NUCLEOTIDE SEQUENCE</scope>
</reference>
<keyword evidence="1" id="KW-0175">Coiled coil</keyword>
<feature type="region of interest" description="Disordered" evidence="2">
    <location>
        <begin position="832"/>
        <end position="855"/>
    </location>
</feature>
<proteinExistence type="predicted"/>
<dbReference type="PANTHER" id="PTHR35249:SF2">
    <property type="entry name" value="DYNEIN REGULATORY COMPLEX SUBUNIT 7"/>
    <property type="match status" value="1"/>
</dbReference>
<protein>
    <submittedName>
        <fullName evidence="3">Uncharacterized protein</fullName>
    </submittedName>
</protein>
<feature type="region of interest" description="Disordered" evidence="2">
    <location>
        <begin position="878"/>
        <end position="905"/>
    </location>
</feature>
<feature type="compositionally biased region" description="Low complexity" evidence="2">
    <location>
        <begin position="891"/>
        <end position="902"/>
    </location>
</feature>
<keyword evidence="4" id="KW-1185">Reference proteome</keyword>
<gene>
    <name evidence="3" type="ORF">NEZAVI_LOCUS5727</name>
</gene>
<feature type="compositionally biased region" description="Basic and acidic residues" evidence="2">
    <location>
        <begin position="730"/>
        <end position="747"/>
    </location>
</feature>
<evidence type="ECO:0000256" key="1">
    <source>
        <dbReference type="SAM" id="Coils"/>
    </source>
</evidence>
<feature type="region of interest" description="Disordered" evidence="2">
    <location>
        <begin position="320"/>
        <end position="339"/>
    </location>
</feature>
<name>A0A9P0EB02_NEZVI</name>
<feature type="compositionally biased region" description="Polar residues" evidence="2">
    <location>
        <begin position="754"/>
        <end position="769"/>
    </location>
</feature>
<dbReference type="OrthoDB" id="10262874at2759"/>
<feature type="coiled-coil region" evidence="1">
    <location>
        <begin position="1447"/>
        <end position="1484"/>
    </location>
</feature>